<evidence type="ECO:0000313" key="2">
    <source>
        <dbReference type="Proteomes" id="UP000093629"/>
    </source>
</evidence>
<name>A0A1A3MVZ0_MYCAS</name>
<comment type="caution">
    <text evidence="1">The sequence shown here is derived from an EMBL/GenBank/DDBJ whole genome shotgun (WGS) entry which is preliminary data.</text>
</comment>
<protein>
    <submittedName>
        <fullName evidence="1">Uncharacterized protein</fullName>
    </submittedName>
</protein>
<reference evidence="1 2" key="1">
    <citation type="submission" date="2016-06" db="EMBL/GenBank/DDBJ databases">
        <authorList>
            <person name="Kjaerup R.B."/>
            <person name="Dalgaard T.S."/>
            <person name="Juul-Madsen H.R."/>
        </authorList>
    </citation>
    <scope>NUCLEOTIDE SEQUENCE [LARGE SCALE GENOMIC DNA]</scope>
    <source>
        <strain evidence="1 2">1245139.5</strain>
    </source>
</reference>
<dbReference type="EMBL" id="LZLQ01000111">
    <property type="protein sequence ID" value="OBK13701.1"/>
    <property type="molecule type" value="Genomic_DNA"/>
</dbReference>
<proteinExistence type="predicted"/>
<dbReference type="Proteomes" id="UP000093629">
    <property type="component" value="Unassembled WGS sequence"/>
</dbReference>
<evidence type="ECO:0000313" key="1">
    <source>
        <dbReference type="EMBL" id="OBK13701.1"/>
    </source>
</evidence>
<sequence length="248" mass="26529">MSSTGIEGPEVSSGLTGGENLPVVAGSGLHGFLLDDDYVYVNEASRFLAKVTDPQQLALFDESSPWSHFVRLPDTSHMPPGTAIELRGDEHVIATVFVSYSAAEAGAVTHVRSALGGRVVLSYAAEEAGANETRTRQLVARKMDRVWALQDGWRGPGSLAPTKTARELYLTAVQVLPGRCLAAAQPTPTADGGIYMEWSSGRYDYSAEVTGEGELILNVFAPNGSDDSERVIEQPTVDDLVNFICRGV</sequence>
<keyword evidence="2" id="KW-1185">Reference proteome</keyword>
<organism evidence="1 2">
    <name type="scientific">Mycobacterium asiaticum</name>
    <dbReference type="NCBI Taxonomy" id="1790"/>
    <lineage>
        <taxon>Bacteria</taxon>
        <taxon>Bacillati</taxon>
        <taxon>Actinomycetota</taxon>
        <taxon>Actinomycetes</taxon>
        <taxon>Mycobacteriales</taxon>
        <taxon>Mycobacteriaceae</taxon>
        <taxon>Mycobacterium</taxon>
    </lineage>
</organism>
<dbReference type="AlphaFoldDB" id="A0A1A3MVZ0"/>
<gene>
    <name evidence="1" type="ORF">A5636_01730</name>
</gene>
<accession>A0A1A3MVZ0</accession>